<evidence type="ECO:0000256" key="2">
    <source>
        <dbReference type="ARBA" id="ARBA00022737"/>
    </source>
</evidence>
<reference evidence="9" key="1">
    <citation type="submission" date="2021-01" db="EMBL/GenBank/DDBJ databases">
        <authorList>
            <consortium name="Genoscope - CEA"/>
            <person name="William W."/>
        </authorList>
    </citation>
    <scope>NUCLEOTIDE SEQUENCE</scope>
</reference>
<gene>
    <name evidence="9" type="ORF">PPENT_87.1.T1600006</name>
</gene>
<dbReference type="InterPro" id="IPR001005">
    <property type="entry name" value="SANT/Myb"/>
</dbReference>
<dbReference type="InterPro" id="IPR017930">
    <property type="entry name" value="Myb_dom"/>
</dbReference>
<dbReference type="FunFam" id="1.10.10.60:FF:000010">
    <property type="entry name" value="Transcriptional activator Myb isoform A"/>
    <property type="match status" value="1"/>
</dbReference>
<dbReference type="Pfam" id="PF00249">
    <property type="entry name" value="Myb_DNA-binding"/>
    <property type="match status" value="1"/>
</dbReference>
<dbReference type="CDD" id="cd00167">
    <property type="entry name" value="SANT"/>
    <property type="match status" value="3"/>
</dbReference>
<dbReference type="PANTHER" id="PTHR45614">
    <property type="entry name" value="MYB PROTEIN-RELATED"/>
    <property type="match status" value="1"/>
</dbReference>
<evidence type="ECO:0000313" key="10">
    <source>
        <dbReference type="Proteomes" id="UP000689195"/>
    </source>
</evidence>
<evidence type="ECO:0000256" key="4">
    <source>
        <dbReference type="ARBA" id="ARBA00023125"/>
    </source>
</evidence>
<keyword evidence="5" id="KW-0804">Transcription</keyword>
<dbReference type="Proteomes" id="UP000689195">
    <property type="component" value="Unassembled WGS sequence"/>
</dbReference>
<protein>
    <submittedName>
        <fullName evidence="9">Uncharacterized protein</fullName>
    </submittedName>
</protein>
<dbReference type="SMART" id="SM00717">
    <property type="entry name" value="SANT"/>
    <property type="match status" value="3"/>
</dbReference>
<comment type="subcellular location">
    <subcellularLocation>
        <location evidence="1">Nucleus</location>
    </subcellularLocation>
</comment>
<dbReference type="GO" id="GO:0005634">
    <property type="term" value="C:nucleus"/>
    <property type="evidence" value="ECO:0007669"/>
    <property type="project" value="UniProtKB-SubCell"/>
</dbReference>
<dbReference type="InterPro" id="IPR050560">
    <property type="entry name" value="MYB_TF"/>
</dbReference>
<feature type="domain" description="HTH myb-type" evidence="8">
    <location>
        <begin position="168"/>
        <end position="223"/>
    </location>
</feature>
<dbReference type="PROSITE" id="PS51294">
    <property type="entry name" value="HTH_MYB"/>
    <property type="match status" value="3"/>
</dbReference>
<dbReference type="PANTHER" id="PTHR45614:SF274">
    <property type="entry name" value="MYB-LIKE DNA-BINDING PROTEIN"/>
    <property type="match status" value="1"/>
</dbReference>
<dbReference type="AlphaFoldDB" id="A0A8S1Y7X6"/>
<evidence type="ECO:0000259" key="7">
    <source>
        <dbReference type="PROSITE" id="PS50090"/>
    </source>
</evidence>
<evidence type="ECO:0000256" key="3">
    <source>
        <dbReference type="ARBA" id="ARBA00023015"/>
    </source>
</evidence>
<name>A0A8S1Y7X6_9CILI</name>
<feature type="domain" description="Myb-like" evidence="7">
    <location>
        <begin position="220"/>
        <end position="270"/>
    </location>
</feature>
<evidence type="ECO:0000256" key="1">
    <source>
        <dbReference type="ARBA" id="ARBA00004123"/>
    </source>
</evidence>
<dbReference type="OrthoDB" id="2143914at2759"/>
<evidence type="ECO:0000256" key="5">
    <source>
        <dbReference type="ARBA" id="ARBA00023163"/>
    </source>
</evidence>
<keyword evidence="2" id="KW-0677">Repeat</keyword>
<sequence length="384" mass="45425">MLNPDLIQEFEINGYNLPKIDKVQCINQIKQLIQTHPLDFDFIIANTKLTTNQMNILQQKSQISLILDPQNHYNISCPVFDFKKLQEILPNKNRNKLNEIKSKVETLLNSSHIDPPQTIKKRWWTEDEDQQLQDLVSQYGAKNWKKIASFFQDRTDVQCLHRWQKVLNPDLVKGPWTQEEDELLVTLVVGYGPKNWSQIAKHLPGRIGKQCRERFHNHLDPKINKERWTDEEDQTIIEAHKKLGNRWSLIAGLLKGRTDNSIKNHWNSTLKRRLKMQNRWEDLQVLQNQDDTQIKGIPRRHMQRKIIYQKTPVKMIKPDPVSRQLNFLTPQQSPTKLEQFSKSLFIVFPNYNIKLMNLSSVTLIKQLGELVNFDLDFNKKYSYE</sequence>
<keyword evidence="4" id="KW-0238">DNA-binding</keyword>
<organism evidence="9 10">
    <name type="scientific">Paramecium pentaurelia</name>
    <dbReference type="NCBI Taxonomy" id="43138"/>
    <lineage>
        <taxon>Eukaryota</taxon>
        <taxon>Sar</taxon>
        <taxon>Alveolata</taxon>
        <taxon>Ciliophora</taxon>
        <taxon>Intramacronucleata</taxon>
        <taxon>Oligohymenophorea</taxon>
        <taxon>Peniculida</taxon>
        <taxon>Parameciidae</taxon>
        <taxon>Paramecium</taxon>
    </lineage>
</organism>
<dbReference type="GO" id="GO:0000981">
    <property type="term" value="F:DNA-binding transcription factor activity, RNA polymerase II-specific"/>
    <property type="evidence" value="ECO:0007669"/>
    <property type="project" value="TreeGrafter"/>
</dbReference>
<accession>A0A8S1Y7X6</accession>
<comment type="caution">
    <text evidence="9">The sequence shown here is derived from an EMBL/GenBank/DDBJ whole genome shotgun (WGS) entry which is preliminary data.</text>
</comment>
<keyword evidence="6" id="KW-0539">Nucleus</keyword>
<dbReference type="PROSITE" id="PS50090">
    <property type="entry name" value="MYB_LIKE"/>
    <property type="match status" value="3"/>
</dbReference>
<feature type="domain" description="Myb-like" evidence="7">
    <location>
        <begin position="116"/>
        <end position="167"/>
    </location>
</feature>
<keyword evidence="10" id="KW-1185">Reference proteome</keyword>
<feature type="domain" description="HTH myb-type" evidence="8">
    <location>
        <begin position="117"/>
        <end position="167"/>
    </location>
</feature>
<feature type="domain" description="Myb-like" evidence="7">
    <location>
        <begin position="168"/>
        <end position="219"/>
    </location>
</feature>
<keyword evidence="3" id="KW-0805">Transcription regulation</keyword>
<dbReference type="Pfam" id="PF13921">
    <property type="entry name" value="Myb_DNA-bind_6"/>
    <property type="match status" value="1"/>
</dbReference>
<dbReference type="FunFam" id="1.10.10.60:FF:000016">
    <property type="entry name" value="Transcriptional activator Myb isoform A"/>
    <property type="match status" value="1"/>
</dbReference>
<feature type="domain" description="HTH myb-type" evidence="8">
    <location>
        <begin position="224"/>
        <end position="274"/>
    </location>
</feature>
<dbReference type="EMBL" id="CAJJDO010000160">
    <property type="protein sequence ID" value="CAD8210576.1"/>
    <property type="molecule type" value="Genomic_DNA"/>
</dbReference>
<evidence type="ECO:0000313" key="9">
    <source>
        <dbReference type="EMBL" id="CAD8210576.1"/>
    </source>
</evidence>
<proteinExistence type="predicted"/>
<evidence type="ECO:0000259" key="8">
    <source>
        <dbReference type="PROSITE" id="PS51294"/>
    </source>
</evidence>
<evidence type="ECO:0000256" key="6">
    <source>
        <dbReference type="ARBA" id="ARBA00023242"/>
    </source>
</evidence>
<dbReference type="GO" id="GO:0000978">
    <property type="term" value="F:RNA polymerase II cis-regulatory region sequence-specific DNA binding"/>
    <property type="evidence" value="ECO:0007669"/>
    <property type="project" value="TreeGrafter"/>
</dbReference>